<dbReference type="FunFam" id="3.40.50.2000:FF:000021">
    <property type="entry name" value="UDP-glucuronosyltransferase"/>
    <property type="match status" value="1"/>
</dbReference>
<keyword evidence="3 4" id="KW-0808">Transferase</keyword>
<evidence type="ECO:0000256" key="3">
    <source>
        <dbReference type="ARBA" id="ARBA00022679"/>
    </source>
</evidence>
<dbReference type="EC" id="2.4.1.17" evidence="5"/>
<comment type="similarity">
    <text evidence="1 4">Belongs to the UDP-glycosyltransferase family.</text>
</comment>
<keyword evidence="5" id="KW-0732">Signal</keyword>
<dbReference type="InterPro" id="IPR050271">
    <property type="entry name" value="UDP-glycosyltransferase"/>
</dbReference>
<feature type="chain" id="PRO_5013428187" description="UDP-glucuronosyltransferase" evidence="5">
    <location>
        <begin position="31"/>
        <end position="517"/>
    </location>
</feature>
<comment type="subcellular location">
    <subcellularLocation>
        <location evidence="5">Membrane</location>
        <topology evidence="5">Single-pass membrane protein</topology>
    </subcellularLocation>
</comment>
<evidence type="ECO:0000256" key="4">
    <source>
        <dbReference type="RuleBase" id="RU003718"/>
    </source>
</evidence>
<evidence type="ECO:0000313" key="6">
    <source>
        <dbReference type="EMBL" id="ATN96022.1"/>
    </source>
</evidence>
<dbReference type="Gene3D" id="3.40.50.2000">
    <property type="entry name" value="Glycogen Phosphorylase B"/>
    <property type="match status" value="2"/>
</dbReference>
<feature type="signal peptide" evidence="5">
    <location>
        <begin position="1"/>
        <end position="30"/>
    </location>
</feature>
<evidence type="ECO:0000256" key="5">
    <source>
        <dbReference type="RuleBase" id="RU362059"/>
    </source>
</evidence>
<keyword evidence="5" id="KW-0472">Membrane</keyword>
<dbReference type="GO" id="GO:0015020">
    <property type="term" value="F:glucuronosyltransferase activity"/>
    <property type="evidence" value="ECO:0007669"/>
    <property type="project" value="UniProtKB-EC"/>
</dbReference>
<dbReference type="GO" id="GO:0016020">
    <property type="term" value="C:membrane"/>
    <property type="evidence" value="ECO:0007669"/>
    <property type="project" value="UniProtKB-SubCell"/>
</dbReference>
<organism evidence="6">
    <name type="scientific">Aphis gossypii</name>
    <name type="common">Cotton aphid</name>
    <dbReference type="NCBI Taxonomy" id="80765"/>
    <lineage>
        <taxon>Eukaryota</taxon>
        <taxon>Metazoa</taxon>
        <taxon>Ecdysozoa</taxon>
        <taxon>Arthropoda</taxon>
        <taxon>Hexapoda</taxon>
        <taxon>Insecta</taxon>
        <taxon>Pterygota</taxon>
        <taxon>Neoptera</taxon>
        <taxon>Paraneoptera</taxon>
        <taxon>Hemiptera</taxon>
        <taxon>Sternorrhyncha</taxon>
        <taxon>Aphidomorpha</taxon>
        <taxon>Aphidoidea</taxon>
        <taxon>Aphididae</taxon>
        <taxon>Aphidini</taxon>
        <taxon>Aphis</taxon>
        <taxon>Aphis</taxon>
    </lineage>
</organism>
<dbReference type="SUPFAM" id="SSF53756">
    <property type="entry name" value="UDP-Glycosyltransferase/glycogen phosphorylase"/>
    <property type="match status" value="1"/>
</dbReference>
<protein>
    <recommendedName>
        <fullName evidence="5">UDP-glucuronosyltransferase</fullName>
        <ecNumber evidence="5">2.4.1.17</ecNumber>
    </recommendedName>
</protein>
<feature type="transmembrane region" description="Helical" evidence="5">
    <location>
        <begin position="474"/>
        <end position="498"/>
    </location>
</feature>
<evidence type="ECO:0000256" key="1">
    <source>
        <dbReference type="ARBA" id="ARBA00009995"/>
    </source>
</evidence>
<dbReference type="AlphaFoldDB" id="A0A2D1GSI2"/>
<dbReference type="PROSITE" id="PS00375">
    <property type="entry name" value="UDPGT"/>
    <property type="match status" value="1"/>
</dbReference>
<comment type="catalytic activity">
    <reaction evidence="5">
        <text>glucuronate acceptor + UDP-alpha-D-glucuronate = acceptor beta-D-glucuronoside + UDP + H(+)</text>
        <dbReference type="Rhea" id="RHEA:21032"/>
        <dbReference type="ChEBI" id="CHEBI:15378"/>
        <dbReference type="ChEBI" id="CHEBI:58052"/>
        <dbReference type="ChEBI" id="CHEBI:58223"/>
        <dbReference type="ChEBI" id="CHEBI:132367"/>
        <dbReference type="ChEBI" id="CHEBI:132368"/>
        <dbReference type="EC" id="2.4.1.17"/>
    </reaction>
</comment>
<reference evidence="6" key="1">
    <citation type="submission" date="2017-07" db="EMBL/GenBank/DDBJ databases">
        <authorList>
            <person name="Sun Z.S."/>
            <person name="Albrecht U."/>
            <person name="Echele G."/>
            <person name="Lee C.C."/>
        </authorList>
    </citation>
    <scope>NUCLEOTIDE SEQUENCE</scope>
</reference>
<dbReference type="EMBL" id="MF471416">
    <property type="protein sequence ID" value="ATN96022.1"/>
    <property type="molecule type" value="mRNA"/>
</dbReference>
<dbReference type="PANTHER" id="PTHR48043:SF145">
    <property type="entry name" value="FI06409P-RELATED"/>
    <property type="match status" value="1"/>
</dbReference>
<dbReference type="Pfam" id="PF00201">
    <property type="entry name" value="UDPGT"/>
    <property type="match status" value="1"/>
</dbReference>
<name>A0A2D1GSI2_APHGO</name>
<keyword evidence="5" id="KW-1133">Transmembrane helix</keyword>
<proteinExistence type="evidence at transcript level"/>
<sequence length="517" mass="57991">MAAMKMSTAVSLSLLLWLSIDLQTIPVSEAARILAVETIAGKSHWSFLSSVIRSLTDAGHTVTVFTPFPDGNRENYTEVDTSRDFPIKLNLDVMQAIQMFGEPFPLINNIATIARFYCDAINGNRELADVLASGARGRYDLLLIEPLGVDCVSHMADALGIPMIYTIPSPMITFIERQFTGHLSNPSSVPHMFANHAVPGTFVQRFTNAAMLTYSLVKTKYDQIVMRFTDPRPYDLAPTVSPSIIFQNSHYATESSRPLTPNVVYVGGIHLKPAKTIPKDILDFIEDSPHGVILFTLGSTMKVSSLPEHIEKALKEALADVPQRVLWKYEGEMKDKPKNVMTKKWFPQREILLHPKVKLFISHGGMSGVYEAVDAGVPVLGIPVFYDQPRNIEHLVLAGMAISMDLLSTSKEKLSNAISKLINDESYAKNAKIASIRFKDRPMTPQQSVVYWTEYVIRHKGAPHLKSHALNLTWYQYLLLDVMFVVLTFVFLVTFLVYKVLKCIRKLVFKNEKVKSN</sequence>
<keyword evidence="2 4" id="KW-0328">Glycosyltransferase</keyword>
<keyword evidence="5" id="KW-0812">Transmembrane</keyword>
<dbReference type="InterPro" id="IPR035595">
    <property type="entry name" value="UDP_glycos_trans_CS"/>
</dbReference>
<evidence type="ECO:0000256" key="2">
    <source>
        <dbReference type="ARBA" id="ARBA00022676"/>
    </source>
</evidence>
<dbReference type="CDD" id="cd03784">
    <property type="entry name" value="GT1_Gtf-like"/>
    <property type="match status" value="1"/>
</dbReference>
<dbReference type="InterPro" id="IPR002213">
    <property type="entry name" value="UDP_glucos_trans"/>
</dbReference>
<dbReference type="PANTHER" id="PTHR48043">
    <property type="entry name" value="EG:EG0003.4 PROTEIN-RELATED"/>
    <property type="match status" value="1"/>
</dbReference>
<accession>A0A2D1GSI2</accession>